<dbReference type="AlphaFoldDB" id="A0A382JVZ0"/>
<dbReference type="EMBL" id="UINC01076384">
    <property type="protein sequence ID" value="SVC15502.1"/>
    <property type="molecule type" value="Genomic_DNA"/>
</dbReference>
<reference evidence="1" key="1">
    <citation type="submission" date="2018-05" db="EMBL/GenBank/DDBJ databases">
        <authorList>
            <person name="Lanie J.A."/>
            <person name="Ng W.-L."/>
            <person name="Kazmierczak K.M."/>
            <person name="Andrzejewski T.M."/>
            <person name="Davidsen T.M."/>
            <person name="Wayne K.J."/>
            <person name="Tettelin H."/>
            <person name="Glass J.I."/>
            <person name="Rusch D."/>
            <person name="Podicherti R."/>
            <person name="Tsui H.-C.T."/>
            <person name="Winkler M.E."/>
        </authorList>
    </citation>
    <scope>NUCLEOTIDE SEQUENCE</scope>
</reference>
<gene>
    <name evidence="1" type="ORF">METZ01_LOCUS268356</name>
</gene>
<proteinExistence type="predicted"/>
<accession>A0A382JVZ0</accession>
<feature type="non-terminal residue" evidence="1">
    <location>
        <position position="42"/>
    </location>
</feature>
<protein>
    <submittedName>
        <fullName evidence="1">Uncharacterized protein</fullName>
    </submittedName>
</protein>
<organism evidence="1">
    <name type="scientific">marine metagenome</name>
    <dbReference type="NCBI Taxonomy" id="408172"/>
    <lineage>
        <taxon>unclassified sequences</taxon>
        <taxon>metagenomes</taxon>
        <taxon>ecological metagenomes</taxon>
    </lineage>
</organism>
<name>A0A382JVZ0_9ZZZZ</name>
<evidence type="ECO:0000313" key="1">
    <source>
        <dbReference type="EMBL" id="SVC15502.1"/>
    </source>
</evidence>
<sequence>METQKTKMKLKSLWSSAMALNGSVAVWRCPREDEIHFLVDLS</sequence>